<name>W9QXY3_9ROSA</name>
<feature type="chain" id="PRO_5012497666" description="Secreted protein" evidence="1">
    <location>
        <begin position="16"/>
        <end position="70"/>
    </location>
</feature>
<dbReference type="Proteomes" id="UP000030645">
    <property type="component" value="Unassembled WGS sequence"/>
</dbReference>
<gene>
    <name evidence="2" type="ORF">L484_026382</name>
</gene>
<dbReference type="AlphaFoldDB" id="W9QXY3"/>
<organism evidence="2 3">
    <name type="scientific">Morus notabilis</name>
    <dbReference type="NCBI Taxonomy" id="981085"/>
    <lineage>
        <taxon>Eukaryota</taxon>
        <taxon>Viridiplantae</taxon>
        <taxon>Streptophyta</taxon>
        <taxon>Embryophyta</taxon>
        <taxon>Tracheophyta</taxon>
        <taxon>Spermatophyta</taxon>
        <taxon>Magnoliopsida</taxon>
        <taxon>eudicotyledons</taxon>
        <taxon>Gunneridae</taxon>
        <taxon>Pentapetalae</taxon>
        <taxon>rosids</taxon>
        <taxon>fabids</taxon>
        <taxon>Rosales</taxon>
        <taxon>Moraceae</taxon>
        <taxon>Moreae</taxon>
        <taxon>Morus</taxon>
    </lineage>
</organism>
<feature type="signal peptide" evidence="1">
    <location>
        <begin position="1"/>
        <end position="15"/>
    </location>
</feature>
<proteinExistence type="predicted"/>
<evidence type="ECO:0000313" key="3">
    <source>
        <dbReference type="Proteomes" id="UP000030645"/>
    </source>
</evidence>
<protein>
    <recommendedName>
        <fullName evidence="4">Secreted protein</fullName>
    </recommendedName>
</protein>
<accession>W9QXY3</accession>
<keyword evidence="3" id="KW-1185">Reference proteome</keyword>
<reference evidence="3" key="1">
    <citation type="submission" date="2013-01" db="EMBL/GenBank/DDBJ databases">
        <title>Draft Genome Sequence of a Mulberry Tree, Morus notabilis C.K. Schneid.</title>
        <authorList>
            <person name="He N."/>
            <person name="Zhao S."/>
        </authorList>
    </citation>
    <scope>NUCLEOTIDE SEQUENCE</scope>
</reference>
<evidence type="ECO:0000256" key="1">
    <source>
        <dbReference type="SAM" id="SignalP"/>
    </source>
</evidence>
<evidence type="ECO:0000313" key="2">
    <source>
        <dbReference type="EMBL" id="EXB58180.1"/>
    </source>
</evidence>
<keyword evidence="1" id="KW-0732">Signal</keyword>
<evidence type="ECO:0008006" key="4">
    <source>
        <dbReference type="Google" id="ProtNLM"/>
    </source>
</evidence>
<sequence>MMIMMSATLSLGANAISSLIFSVHSYQYSNSISNNRLLAMVETVVATMKALWISIYEHCGVLFASNNVLR</sequence>
<dbReference type="EMBL" id="KE344356">
    <property type="protein sequence ID" value="EXB58180.1"/>
    <property type="molecule type" value="Genomic_DNA"/>
</dbReference>